<feature type="domain" description="YhcG PDDEXK nuclease" evidence="1">
    <location>
        <begin position="178"/>
        <end position="327"/>
    </location>
</feature>
<dbReference type="PANTHER" id="PTHR30547">
    <property type="entry name" value="UNCHARACTERIZED PROTEIN YHCG-RELATED"/>
    <property type="match status" value="1"/>
</dbReference>
<dbReference type="Gene3D" id="3.40.1350.10">
    <property type="match status" value="1"/>
</dbReference>
<dbReference type="RefSeq" id="WP_004078485.1">
    <property type="nucleotide sequence ID" value="NZ_CM001436.1"/>
</dbReference>
<dbReference type="GO" id="GO:0003676">
    <property type="term" value="F:nucleic acid binding"/>
    <property type="evidence" value="ECO:0007669"/>
    <property type="project" value="InterPro"/>
</dbReference>
<dbReference type="InterPro" id="IPR009362">
    <property type="entry name" value="YhcG_C"/>
</dbReference>
<dbReference type="Pfam" id="PF17761">
    <property type="entry name" value="DUF1016_N"/>
    <property type="match status" value="1"/>
</dbReference>
<evidence type="ECO:0008006" key="5">
    <source>
        <dbReference type="Google" id="ProtNLM"/>
    </source>
</evidence>
<protein>
    <recommendedName>
        <fullName evidence="5">DUF1016 domain-containing protein</fullName>
    </recommendedName>
</protein>
<dbReference type="InterPro" id="IPR011856">
    <property type="entry name" value="tRNA_endonuc-like_dom_sf"/>
</dbReference>
<evidence type="ECO:0000313" key="3">
    <source>
        <dbReference type="EMBL" id="EHQ36233.1"/>
    </source>
</evidence>
<dbReference type="PANTHER" id="PTHR30547:SF0">
    <property type="entry name" value="BLR8175 PROTEIN"/>
    <property type="match status" value="1"/>
</dbReference>
<sequence>MEIADTKEYNELIYEIKSIVRTSRTQAVASVNRGLINMYFRIGKNILLKQETEGWGKSVVDCISSDLLREFPEMKGFSARNLWRMRKFAREYIKFIDLPQPVAEIPWGHNIVIIEKIKSTDEREFYIKKTIENGWSRNVLIHQIESDLYSRTLNAQKKSVNNFRSTLPEKQSELAVSIMKDPLCLEFLGVSEDVKERELQRSLIFRLRDFLIELGKGFAFVGNEYRLSVGGEDFFIDLLFYHTKLHCYVVIELKIDSFKPEYAGKLNFYLSAVDDLLRDLPADNPTIGLLLCKERNDIVAEYALRDLSKPMGISTYYLKTPPEEMEKLLPTVKELQGIIEDDE</sequence>
<accession>H1Z0U0</accession>
<dbReference type="STRING" id="937775.Metlim_2160"/>
<name>H1Z0U0_9EURY</name>
<gene>
    <name evidence="3" type="ORF">Metlim_2160</name>
</gene>
<dbReference type="AlphaFoldDB" id="H1Z0U0"/>
<evidence type="ECO:0000313" key="4">
    <source>
        <dbReference type="Proteomes" id="UP000005741"/>
    </source>
</evidence>
<reference evidence="3 4" key="1">
    <citation type="submission" date="2011-10" db="EMBL/GenBank/DDBJ databases">
        <title>The Improved High-Quality Draft genome of Methanoplanus limicola DSM 2279.</title>
        <authorList>
            <consortium name="US DOE Joint Genome Institute (JGI-PGF)"/>
            <person name="Lucas S."/>
            <person name="Copeland A."/>
            <person name="Lapidus A."/>
            <person name="Glavina del Rio T."/>
            <person name="Dalin E."/>
            <person name="Tice H."/>
            <person name="Bruce D."/>
            <person name="Goodwin L."/>
            <person name="Pitluck S."/>
            <person name="Peters L."/>
            <person name="Mikhailova N."/>
            <person name="Lu M."/>
            <person name="Kyrpides N."/>
            <person name="Mavromatis K."/>
            <person name="Ivanova N."/>
            <person name="Markowitz V."/>
            <person name="Cheng J.-F."/>
            <person name="Hugenholtz P."/>
            <person name="Woyke T."/>
            <person name="Wu D."/>
            <person name="Wirth R."/>
            <person name="Brambilla E.-M."/>
            <person name="Klenk H.-P."/>
            <person name="Eisen J.A."/>
        </authorList>
    </citation>
    <scope>NUCLEOTIDE SEQUENCE [LARGE SCALE GENOMIC DNA]</scope>
    <source>
        <strain evidence="3 4">DSM 2279</strain>
    </source>
</reference>
<keyword evidence="4" id="KW-1185">Reference proteome</keyword>
<dbReference type="HOGENOM" id="CLU_046640_0_1_2"/>
<dbReference type="PATRIC" id="fig|937775.9.peg.2438"/>
<dbReference type="Pfam" id="PF06250">
    <property type="entry name" value="YhcG_C"/>
    <property type="match status" value="1"/>
</dbReference>
<dbReference type="EMBL" id="CM001436">
    <property type="protein sequence ID" value="EHQ36233.1"/>
    <property type="molecule type" value="Genomic_DNA"/>
</dbReference>
<evidence type="ECO:0000259" key="1">
    <source>
        <dbReference type="Pfam" id="PF06250"/>
    </source>
</evidence>
<dbReference type="InParanoid" id="H1Z0U0"/>
<dbReference type="OrthoDB" id="359256at2157"/>
<dbReference type="InterPro" id="IPR053148">
    <property type="entry name" value="PD-DEXK-like_domain"/>
</dbReference>
<proteinExistence type="predicted"/>
<organism evidence="3 4">
    <name type="scientific">Methanoplanus limicola DSM 2279</name>
    <dbReference type="NCBI Taxonomy" id="937775"/>
    <lineage>
        <taxon>Archaea</taxon>
        <taxon>Methanobacteriati</taxon>
        <taxon>Methanobacteriota</taxon>
        <taxon>Stenosarchaea group</taxon>
        <taxon>Methanomicrobia</taxon>
        <taxon>Methanomicrobiales</taxon>
        <taxon>Methanomicrobiaceae</taxon>
        <taxon>Methanoplanus</taxon>
    </lineage>
</organism>
<dbReference type="InterPro" id="IPR041527">
    <property type="entry name" value="YhcG_N"/>
</dbReference>
<dbReference type="Proteomes" id="UP000005741">
    <property type="component" value="Chromosome"/>
</dbReference>
<evidence type="ECO:0000259" key="2">
    <source>
        <dbReference type="Pfam" id="PF17761"/>
    </source>
</evidence>
<feature type="domain" description="YhcG N-terminal" evidence="2">
    <location>
        <begin position="15"/>
        <end position="151"/>
    </location>
</feature>